<feature type="non-terminal residue" evidence="2">
    <location>
        <position position="94"/>
    </location>
</feature>
<accession>A0AAN5CDX4</accession>
<organism evidence="2 3">
    <name type="scientific">Pristionchus mayeri</name>
    <dbReference type="NCBI Taxonomy" id="1317129"/>
    <lineage>
        <taxon>Eukaryota</taxon>
        <taxon>Metazoa</taxon>
        <taxon>Ecdysozoa</taxon>
        <taxon>Nematoda</taxon>
        <taxon>Chromadorea</taxon>
        <taxon>Rhabditida</taxon>
        <taxon>Rhabditina</taxon>
        <taxon>Diplogasteromorpha</taxon>
        <taxon>Diplogasteroidea</taxon>
        <taxon>Neodiplogasteridae</taxon>
        <taxon>Pristionchus</taxon>
    </lineage>
</organism>
<name>A0AAN5CDX4_9BILA</name>
<gene>
    <name evidence="2" type="ORF">PMAYCL1PPCAC_10202</name>
</gene>
<reference evidence="3" key="1">
    <citation type="submission" date="2022-10" db="EMBL/GenBank/DDBJ databases">
        <title>Genome assembly of Pristionchus species.</title>
        <authorList>
            <person name="Yoshida K."/>
            <person name="Sommer R.J."/>
        </authorList>
    </citation>
    <scope>NUCLEOTIDE SEQUENCE [LARGE SCALE GENOMIC DNA]</scope>
    <source>
        <strain evidence="3">RS5460</strain>
    </source>
</reference>
<feature type="region of interest" description="Disordered" evidence="1">
    <location>
        <begin position="73"/>
        <end position="94"/>
    </location>
</feature>
<feature type="non-terminal residue" evidence="2">
    <location>
        <position position="1"/>
    </location>
</feature>
<dbReference type="Proteomes" id="UP001328107">
    <property type="component" value="Unassembled WGS sequence"/>
</dbReference>
<evidence type="ECO:0000313" key="3">
    <source>
        <dbReference type="Proteomes" id="UP001328107"/>
    </source>
</evidence>
<evidence type="ECO:0000256" key="1">
    <source>
        <dbReference type="SAM" id="MobiDB-lite"/>
    </source>
</evidence>
<evidence type="ECO:0000313" key="2">
    <source>
        <dbReference type="EMBL" id="GMR40007.1"/>
    </source>
</evidence>
<sequence>FIDYTSFDHRVMRSFDPMFTEYHALGPFWNYYVPTDRALNMECALVEDALGEVGHTSKKISVSQYFSQFKPNEVTQSRDKLEEHKQQTIDEHDT</sequence>
<dbReference type="AlphaFoldDB" id="A0AAN5CDX4"/>
<proteinExistence type="predicted"/>
<keyword evidence="3" id="KW-1185">Reference proteome</keyword>
<comment type="caution">
    <text evidence="2">The sequence shown here is derived from an EMBL/GenBank/DDBJ whole genome shotgun (WGS) entry which is preliminary data.</text>
</comment>
<feature type="compositionally biased region" description="Basic and acidic residues" evidence="1">
    <location>
        <begin position="76"/>
        <end position="94"/>
    </location>
</feature>
<dbReference type="EMBL" id="BTRK01000003">
    <property type="protein sequence ID" value="GMR40007.1"/>
    <property type="molecule type" value="Genomic_DNA"/>
</dbReference>
<protein>
    <submittedName>
        <fullName evidence="2">Uncharacterized protein</fullName>
    </submittedName>
</protein>